<keyword evidence="2" id="KW-1185">Reference proteome</keyword>
<reference evidence="2" key="2">
    <citation type="submission" date="2015-01" db="EMBL/GenBank/DDBJ databases">
        <title>Evolutionary Origins and Diversification of the Mycorrhizal Mutualists.</title>
        <authorList>
            <consortium name="DOE Joint Genome Institute"/>
            <consortium name="Mycorrhizal Genomics Consortium"/>
            <person name="Kohler A."/>
            <person name="Kuo A."/>
            <person name="Nagy L.G."/>
            <person name="Floudas D."/>
            <person name="Copeland A."/>
            <person name="Barry K.W."/>
            <person name="Cichocki N."/>
            <person name="Veneault-Fourrey C."/>
            <person name="LaButti K."/>
            <person name="Lindquist E.A."/>
            <person name="Lipzen A."/>
            <person name="Lundell T."/>
            <person name="Morin E."/>
            <person name="Murat C."/>
            <person name="Riley R."/>
            <person name="Ohm R."/>
            <person name="Sun H."/>
            <person name="Tunlid A."/>
            <person name="Henrissat B."/>
            <person name="Grigoriev I.V."/>
            <person name="Hibbett D.S."/>
            <person name="Martin F."/>
        </authorList>
    </citation>
    <scope>NUCLEOTIDE SEQUENCE [LARGE SCALE GENOMIC DNA]</scope>
    <source>
        <strain evidence="2">441</strain>
    </source>
</reference>
<dbReference type="EMBL" id="KN834586">
    <property type="protein sequence ID" value="KIK10545.1"/>
    <property type="molecule type" value="Genomic_DNA"/>
</dbReference>
<accession>A0A0C9XE54</accession>
<proteinExistence type="predicted"/>
<protein>
    <submittedName>
        <fullName evidence="1">Uncharacterized protein</fullName>
    </submittedName>
</protein>
<sequence length="86" mass="9741">MVSILKITAIECHADQHKDIVCAVNLQHNCMDSKCIMLTPRATLQERVLTTRTKPVVHHEETPNYILNTFSIHNYAFIRAALPASL</sequence>
<organism evidence="1 2">
    <name type="scientific">Pisolithus microcarpus 441</name>
    <dbReference type="NCBI Taxonomy" id="765257"/>
    <lineage>
        <taxon>Eukaryota</taxon>
        <taxon>Fungi</taxon>
        <taxon>Dikarya</taxon>
        <taxon>Basidiomycota</taxon>
        <taxon>Agaricomycotina</taxon>
        <taxon>Agaricomycetes</taxon>
        <taxon>Agaricomycetidae</taxon>
        <taxon>Boletales</taxon>
        <taxon>Sclerodermatineae</taxon>
        <taxon>Pisolithaceae</taxon>
        <taxon>Pisolithus</taxon>
    </lineage>
</organism>
<dbReference type="Proteomes" id="UP000054018">
    <property type="component" value="Unassembled WGS sequence"/>
</dbReference>
<dbReference type="OrthoDB" id="3264327at2759"/>
<reference evidence="1 2" key="1">
    <citation type="submission" date="2014-04" db="EMBL/GenBank/DDBJ databases">
        <authorList>
            <consortium name="DOE Joint Genome Institute"/>
            <person name="Kuo A."/>
            <person name="Kohler A."/>
            <person name="Costa M.D."/>
            <person name="Nagy L.G."/>
            <person name="Floudas D."/>
            <person name="Copeland A."/>
            <person name="Barry K.W."/>
            <person name="Cichocki N."/>
            <person name="Veneault-Fourrey C."/>
            <person name="LaButti K."/>
            <person name="Lindquist E.A."/>
            <person name="Lipzen A."/>
            <person name="Lundell T."/>
            <person name="Morin E."/>
            <person name="Murat C."/>
            <person name="Sun H."/>
            <person name="Tunlid A."/>
            <person name="Henrissat B."/>
            <person name="Grigoriev I.V."/>
            <person name="Hibbett D.S."/>
            <person name="Martin F."/>
            <person name="Nordberg H.P."/>
            <person name="Cantor M.N."/>
            <person name="Hua S.X."/>
        </authorList>
    </citation>
    <scope>NUCLEOTIDE SEQUENCE [LARGE SCALE GENOMIC DNA]</scope>
    <source>
        <strain evidence="1 2">441</strain>
    </source>
</reference>
<evidence type="ECO:0000313" key="2">
    <source>
        <dbReference type="Proteomes" id="UP000054018"/>
    </source>
</evidence>
<name>A0A0C9XE54_9AGAM</name>
<dbReference type="AlphaFoldDB" id="A0A0C9XE54"/>
<feature type="non-terminal residue" evidence="1">
    <location>
        <position position="86"/>
    </location>
</feature>
<gene>
    <name evidence="1" type="ORF">PISMIDRAFT_124269</name>
</gene>
<evidence type="ECO:0000313" key="1">
    <source>
        <dbReference type="EMBL" id="KIK10545.1"/>
    </source>
</evidence>
<dbReference type="HOGENOM" id="CLU_157667_2_1_1"/>